<evidence type="ECO:0000313" key="8">
    <source>
        <dbReference type="EMBL" id="QGH32848.1"/>
    </source>
</evidence>
<feature type="domain" description="Fe/B12 periplasmic-binding" evidence="7">
    <location>
        <begin position="61"/>
        <end position="321"/>
    </location>
</feature>
<dbReference type="SUPFAM" id="SSF53807">
    <property type="entry name" value="Helical backbone' metal receptor"/>
    <property type="match status" value="1"/>
</dbReference>
<gene>
    <name evidence="8" type="ORF">GI584_01725</name>
</gene>
<evidence type="ECO:0000259" key="7">
    <source>
        <dbReference type="PROSITE" id="PS50983"/>
    </source>
</evidence>
<dbReference type="KEGG" id="grc:GI584_01725"/>
<feature type="chain" id="PRO_5038799407" evidence="6">
    <location>
        <begin position="30"/>
        <end position="322"/>
    </location>
</feature>
<evidence type="ECO:0000256" key="2">
    <source>
        <dbReference type="ARBA" id="ARBA00008814"/>
    </source>
</evidence>
<keyword evidence="9" id="KW-1185">Reference proteome</keyword>
<evidence type="ECO:0000256" key="4">
    <source>
        <dbReference type="ARBA" id="ARBA00022729"/>
    </source>
</evidence>
<comment type="subcellular location">
    <subcellularLocation>
        <location evidence="1">Cell membrane</location>
        <topology evidence="1">Lipid-anchor</topology>
    </subcellularLocation>
</comment>
<comment type="similarity">
    <text evidence="2">Belongs to the bacterial solute-binding protein 8 family.</text>
</comment>
<dbReference type="GO" id="GO:0030288">
    <property type="term" value="C:outer membrane-bounded periplasmic space"/>
    <property type="evidence" value="ECO:0007669"/>
    <property type="project" value="TreeGrafter"/>
</dbReference>
<organism evidence="8 9">
    <name type="scientific">Gracilibacillus salitolerans</name>
    <dbReference type="NCBI Taxonomy" id="2663022"/>
    <lineage>
        <taxon>Bacteria</taxon>
        <taxon>Bacillati</taxon>
        <taxon>Bacillota</taxon>
        <taxon>Bacilli</taxon>
        <taxon>Bacillales</taxon>
        <taxon>Bacillaceae</taxon>
        <taxon>Gracilibacillus</taxon>
    </lineage>
</organism>
<evidence type="ECO:0000256" key="1">
    <source>
        <dbReference type="ARBA" id="ARBA00004193"/>
    </source>
</evidence>
<sequence>MNKRNNYGLSIFFLSMLVVLLSACNTNEADSATNEEDSKDESIRYYESEKGTLELPLEPSRVVVAVRDYVGDVLATGVQPIGVAETMVFDAPYYQDQLEEVESVGEDTAISLEKITSLNPDLIITYAEDSYEQLSKIAPTVLFPYGALDYEERLLEIGNILNKEQEAKQRLEQFQEKVKNQKEQLSEILDQDTKVAIIEVTDKDLYLFGKTYGRGGEILYNQLGLEAPQKVEEVTEAEGWASISLETIPEYLGEADYILMGVREMGSDRKAEIQSSKLWTELPAVKEGKVYEYDLESFYFQDVIALDYQLDLLVDFFQSSEK</sequence>
<dbReference type="Gene3D" id="3.40.50.1980">
    <property type="entry name" value="Nitrogenase molybdenum iron protein domain"/>
    <property type="match status" value="2"/>
</dbReference>
<dbReference type="Pfam" id="PF01497">
    <property type="entry name" value="Peripla_BP_2"/>
    <property type="match status" value="1"/>
</dbReference>
<dbReference type="PANTHER" id="PTHR30532">
    <property type="entry name" value="IRON III DICITRATE-BINDING PERIPLASMIC PROTEIN"/>
    <property type="match status" value="1"/>
</dbReference>
<protein>
    <submittedName>
        <fullName evidence="8">ABC transporter substrate-binding protein</fullName>
    </submittedName>
</protein>
<keyword evidence="3" id="KW-0813">Transport</keyword>
<dbReference type="GO" id="GO:1901678">
    <property type="term" value="P:iron coordination entity transport"/>
    <property type="evidence" value="ECO:0007669"/>
    <property type="project" value="UniProtKB-ARBA"/>
</dbReference>
<keyword evidence="4 6" id="KW-0732">Signal</keyword>
<evidence type="ECO:0000256" key="5">
    <source>
        <dbReference type="SAM" id="Coils"/>
    </source>
</evidence>
<feature type="signal peptide" evidence="6">
    <location>
        <begin position="1"/>
        <end position="29"/>
    </location>
</feature>
<evidence type="ECO:0000256" key="3">
    <source>
        <dbReference type="ARBA" id="ARBA00022448"/>
    </source>
</evidence>
<dbReference type="PROSITE" id="PS51257">
    <property type="entry name" value="PROKAR_LIPOPROTEIN"/>
    <property type="match status" value="1"/>
</dbReference>
<dbReference type="EMBL" id="CP045915">
    <property type="protein sequence ID" value="QGH32848.1"/>
    <property type="molecule type" value="Genomic_DNA"/>
</dbReference>
<dbReference type="InterPro" id="IPR051313">
    <property type="entry name" value="Bact_iron-sidero_bind"/>
</dbReference>
<dbReference type="PROSITE" id="PS50983">
    <property type="entry name" value="FE_B12_PBP"/>
    <property type="match status" value="1"/>
</dbReference>
<dbReference type="PANTHER" id="PTHR30532:SF26">
    <property type="entry name" value="IRON(3+)-HYDROXAMATE-BINDING PROTEIN FHUD"/>
    <property type="match status" value="1"/>
</dbReference>
<evidence type="ECO:0000313" key="9">
    <source>
        <dbReference type="Proteomes" id="UP000339690"/>
    </source>
</evidence>
<keyword evidence="5" id="KW-0175">Coiled coil</keyword>
<reference evidence="8 9" key="1">
    <citation type="submission" date="2019-11" db="EMBL/GenBank/DDBJ databases">
        <title>Gracilibacillus salitolerans sp. nov., a moderate halophile isolated from a saline soil in northwest China.</title>
        <authorList>
            <person name="Gan L."/>
        </authorList>
    </citation>
    <scope>NUCLEOTIDE SEQUENCE [LARGE SCALE GENOMIC DNA]</scope>
    <source>
        <strain evidence="8 9">SCU50</strain>
    </source>
</reference>
<dbReference type="AlphaFoldDB" id="A0A5Q2THH2"/>
<evidence type="ECO:0000256" key="6">
    <source>
        <dbReference type="SAM" id="SignalP"/>
    </source>
</evidence>
<dbReference type="GO" id="GO:0005886">
    <property type="term" value="C:plasma membrane"/>
    <property type="evidence" value="ECO:0007669"/>
    <property type="project" value="UniProtKB-SubCell"/>
</dbReference>
<accession>A0A5Q2THH2</accession>
<feature type="coiled-coil region" evidence="5">
    <location>
        <begin position="157"/>
        <end position="191"/>
    </location>
</feature>
<proteinExistence type="inferred from homology"/>
<dbReference type="Proteomes" id="UP000339690">
    <property type="component" value="Chromosome"/>
</dbReference>
<dbReference type="InterPro" id="IPR002491">
    <property type="entry name" value="ABC_transptr_periplasmic_BD"/>
</dbReference>
<name>A0A5Q2THH2_9BACI</name>